<organism evidence="2 3">
    <name type="scientific">Diplodia seriata</name>
    <dbReference type="NCBI Taxonomy" id="420778"/>
    <lineage>
        <taxon>Eukaryota</taxon>
        <taxon>Fungi</taxon>
        <taxon>Dikarya</taxon>
        <taxon>Ascomycota</taxon>
        <taxon>Pezizomycotina</taxon>
        <taxon>Dothideomycetes</taxon>
        <taxon>Dothideomycetes incertae sedis</taxon>
        <taxon>Botryosphaeriales</taxon>
        <taxon>Botryosphaeriaceae</taxon>
        <taxon>Diplodia</taxon>
    </lineage>
</organism>
<dbReference type="InterPro" id="IPR011333">
    <property type="entry name" value="SKP1/BTB/POZ_sf"/>
</dbReference>
<dbReference type="EMBL" id="JAJVCZ030000004">
    <property type="protein sequence ID" value="KAL0260910.1"/>
    <property type="molecule type" value="Genomic_DNA"/>
</dbReference>
<dbReference type="CDD" id="cd18186">
    <property type="entry name" value="BTB_POZ_ZBTB_KLHL-like"/>
    <property type="match status" value="1"/>
</dbReference>
<keyword evidence="3" id="KW-1185">Reference proteome</keyword>
<dbReference type="Proteomes" id="UP001430584">
    <property type="component" value="Unassembled WGS sequence"/>
</dbReference>
<protein>
    <recommendedName>
        <fullName evidence="1">BTB domain-containing protein</fullName>
    </recommendedName>
</protein>
<dbReference type="PROSITE" id="PS50097">
    <property type="entry name" value="BTB"/>
    <property type="match status" value="1"/>
</dbReference>
<reference evidence="2 3" key="1">
    <citation type="submission" date="2024-02" db="EMBL/GenBank/DDBJ databases">
        <title>De novo assembly and annotation of 12 fungi associated with fruit tree decline syndrome in Ontario, Canada.</title>
        <authorList>
            <person name="Sulman M."/>
            <person name="Ellouze W."/>
            <person name="Ilyukhin E."/>
        </authorList>
    </citation>
    <scope>NUCLEOTIDE SEQUENCE [LARGE SCALE GENOMIC DNA]</scope>
    <source>
        <strain evidence="2 3">FDS-637</strain>
    </source>
</reference>
<evidence type="ECO:0000313" key="3">
    <source>
        <dbReference type="Proteomes" id="UP001430584"/>
    </source>
</evidence>
<dbReference type="Pfam" id="PF00651">
    <property type="entry name" value="BTB"/>
    <property type="match status" value="1"/>
</dbReference>
<name>A0ABR3CKZ7_9PEZI</name>
<dbReference type="Gene3D" id="3.30.710.10">
    <property type="entry name" value="Potassium Channel Kv1.1, Chain A"/>
    <property type="match status" value="1"/>
</dbReference>
<dbReference type="SUPFAM" id="SSF54695">
    <property type="entry name" value="POZ domain"/>
    <property type="match status" value="1"/>
</dbReference>
<evidence type="ECO:0000259" key="1">
    <source>
        <dbReference type="PROSITE" id="PS50097"/>
    </source>
</evidence>
<accession>A0ABR3CKZ7</accession>
<sequence>MTEDSCPTAKRTPTNGVKKRSALIPTTFKSGIIEVVVGKKQQKYDIHKDLLCSSSPFFRKACNGNWKEARERRVELPEDTPECFDVYVQWLYSDQLLLKHEDEKNDNPKLDSDLFLGVYLLGNKLLDRKFKEACVDIAFQFFDLDNYPQDWVMSADHAKTLYSALPSSDPYRRLYVKLWAYCSLPSWFDPEDNADAREAPMEFFRDVAKSITELAIKYTDHDKFAGCKPKRSDFYEESKDTTAKEQNA</sequence>
<dbReference type="RefSeq" id="XP_066633939.1">
    <property type="nucleotide sequence ID" value="XM_066776058.1"/>
</dbReference>
<comment type="caution">
    <text evidence="2">The sequence shown here is derived from an EMBL/GenBank/DDBJ whole genome shotgun (WGS) entry which is preliminary data.</text>
</comment>
<gene>
    <name evidence="2" type="ORF">SLS55_004602</name>
</gene>
<dbReference type="InterPro" id="IPR000210">
    <property type="entry name" value="BTB/POZ_dom"/>
</dbReference>
<dbReference type="GeneID" id="92008687"/>
<evidence type="ECO:0000313" key="2">
    <source>
        <dbReference type="EMBL" id="KAL0260910.1"/>
    </source>
</evidence>
<proteinExistence type="predicted"/>
<dbReference type="PANTHER" id="PTHR47843:SF2">
    <property type="entry name" value="BTB DOMAIN-CONTAINING PROTEIN"/>
    <property type="match status" value="1"/>
</dbReference>
<dbReference type="SMART" id="SM00225">
    <property type="entry name" value="BTB"/>
    <property type="match status" value="1"/>
</dbReference>
<feature type="domain" description="BTB" evidence="1">
    <location>
        <begin position="33"/>
        <end position="100"/>
    </location>
</feature>
<dbReference type="PANTHER" id="PTHR47843">
    <property type="entry name" value="BTB DOMAIN-CONTAINING PROTEIN-RELATED"/>
    <property type="match status" value="1"/>
</dbReference>